<protein>
    <submittedName>
        <fullName evidence="1">Uncharacterized protein</fullName>
    </submittedName>
</protein>
<accession>A0A371CY94</accession>
<dbReference type="AlphaFoldDB" id="A0A371CY94"/>
<organism evidence="1 2">
    <name type="scientific">Lentinus brumalis</name>
    <dbReference type="NCBI Taxonomy" id="2498619"/>
    <lineage>
        <taxon>Eukaryota</taxon>
        <taxon>Fungi</taxon>
        <taxon>Dikarya</taxon>
        <taxon>Basidiomycota</taxon>
        <taxon>Agaricomycotina</taxon>
        <taxon>Agaricomycetes</taxon>
        <taxon>Polyporales</taxon>
        <taxon>Polyporaceae</taxon>
        <taxon>Lentinus</taxon>
    </lineage>
</organism>
<name>A0A371CY94_9APHY</name>
<sequence>MCLCCGWPRCRLGSQRQDSCAALLNPFQFLHEARLSKKMRVYADYMRLPLSCGWQYDGLATLSSNGESFRRASCAFSLFSHRNDDYLHVRQRMCVAATCGGDIPIILTPPSPPPPSTFWAADHAVGECPALRTPRCSHLSRVPHSSSVASTTTRWMLCCPAVNSSGPLFFALSALWLPSSCAAPGSFQDCASSDCVRSPTVVDPAQPS</sequence>
<reference evidence="1 2" key="1">
    <citation type="journal article" date="2018" name="Biotechnol. Biofuels">
        <title>Integrative visual omics of the white-rot fungus Polyporus brumalis exposes the biotechnological potential of its oxidative enzymes for delignifying raw plant biomass.</title>
        <authorList>
            <person name="Miyauchi S."/>
            <person name="Rancon A."/>
            <person name="Drula E."/>
            <person name="Hage H."/>
            <person name="Chaduli D."/>
            <person name="Favel A."/>
            <person name="Grisel S."/>
            <person name="Henrissat B."/>
            <person name="Herpoel-Gimbert I."/>
            <person name="Ruiz-Duenas F.J."/>
            <person name="Chevret D."/>
            <person name="Hainaut M."/>
            <person name="Lin J."/>
            <person name="Wang M."/>
            <person name="Pangilinan J."/>
            <person name="Lipzen A."/>
            <person name="Lesage-Meessen L."/>
            <person name="Navarro D."/>
            <person name="Riley R."/>
            <person name="Grigoriev I.V."/>
            <person name="Zhou S."/>
            <person name="Raouche S."/>
            <person name="Rosso M.N."/>
        </authorList>
    </citation>
    <scope>NUCLEOTIDE SEQUENCE [LARGE SCALE GENOMIC DNA]</scope>
    <source>
        <strain evidence="1 2">BRFM 1820</strain>
    </source>
</reference>
<dbReference type="Proteomes" id="UP000256964">
    <property type="component" value="Unassembled WGS sequence"/>
</dbReference>
<proteinExistence type="predicted"/>
<gene>
    <name evidence="1" type="ORF">OH76DRAFT_1008073</name>
</gene>
<evidence type="ECO:0000313" key="2">
    <source>
        <dbReference type="Proteomes" id="UP000256964"/>
    </source>
</evidence>
<evidence type="ECO:0000313" key="1">
    <source>
        <dbReference type="EMBL" id="RDX45247.1"/>
    </source>
</evidence>
<dbReference type="EMBL" id="KZ857439">
    <property type="protein sequence ID" value="RDX45247.1"/>
    <property type="molecule type" value="Genomic_DNA"/>
</dbReference>
<keyword evidence="2" id="KW-1185">Reference proteome</keyword>